<dbReference type="AlphaFoldDB" id="A0A7X4HG01"/>
<keyword evidence="4" id="KW-1185">Reference proteome</keyword>
<protein>
    <submittedName>
        <fullName evidence="3">PEP-CTERM sorting domain-containing protein</fullName>
    </submittedName>
</protein>
<feature type="signal peptide" evidence="1">
    <location>
        <begin position="1"/>
        <end position="23"/>
    </location>
</feature>
<dbReference type="RefSeq" id="WP_161074866.1">
    <property type="nucleotide sequence ID" value="NZ_CP086370.1"/>
</dbReference>
<sequence length="209" mass="21328">MRFQHWAGKLAMMLALISGTAQATVVVNTGTPSNAVGAGWAFNSGHSYAGQFSLLEAMTIDSIQGYFSTDAGTVGISLFSSVEDGDGGFIPGSALRTASIATAAGALAWTGASALDWAVGPGAYWVVFSPSYSSASQASMPGWAAQPLNRYALQQGGQWYDAADLELGMGLRVNASAAAAAASVPEPGSIALFTLGLVAAGALRRRKQD</sequence>
<comment type="caution">
    <text evidence="3">The sequence shown here is derived from an EMBL/GenBank/DDBJ whole genome shotgun (WGS) entry which is preliminary data.</text>
</comment>
<accession>A0A7X4HG01</accession>
<feature type="chain" id="PRO_5030980426" evidence="1">
    <location>
        <begin position="24"/>
        <end position="209"/>
    </location>
</feature>
<proteinExistence type="predicted"/>
<dbReference type="Proteomes" id="UP000450676">
    <property type="component" value="Unassembled WGS sequence"/>
</dbReference>
<feature type="domain" description="Ice-binding protein C-terminal" evidence="2">
    <location>
        <begin position="183"/>
        <end position="206"/>
    </location>
</feature>
<evidence type="ECO:0000256" key="1">
    <source>
        <dbReference type="SAM" id="SignalP"/>
    </source>
</evidence>
<reference evidence="3 4" key="1">
    <citation type="submission" date="2019-12" db="EMBL/GenBank/DDBJ databases">
        <title>Novel species isolated from a subtropical stream in China.</title>
        <authorList>
            <person name="Lu H."/>
        </authorList>
    </citation>
    <scope>NUCLEOTIDE SEQUENCE [LARGE SCALE GENOMIC DNA]</scope>
    <source>
        <strain evidence="3 4">FT127W</strain>
    </source>
</reference>
<dbReference type="EMBL" id="WWCU01000040">
    <property type="protein sequence ID" value="MYN10578.1"/>
    <property type="molecule type" value="Genomic_DNA"/>
</dbReference>
<evidence type="ECO:0000259" key="2">
    <source>
        <dbReference type="Pfam" id="PF07589"/>
    </source>
</evidence>
<evidence type="ECO:0000313" key="3">
    <source>
        <dbReference type="EMBL" id="MYN10578.1"/>
    </source>
</evidence>
<organism evidence="3 4">
    <name type="scientific">Pseudoduganella aquatica</name>
    <dbReference type="NCBI Taxonomy" id="2660641"/>
    <lineage>
        <taxon>Bacteria</taxon>
        <taxon>Pseudomonadati</taxon>
        <taxon>Pseudomonadota</taxon>
        <taxon>Betaproteobacteria</taxon>
        <taxon>Burkholderiales</taxon>
        <taxon>Oxalobacteraceae</taxon>
        <taxon>Telluria group</taxon>
        <taxon>Pseudoduganella</taxon>
    </lineage>
</organism>
<evidence type="ECO:0000313" key="4">
    <source>
        <dbReference type="Proteomes" id="UP000450676"/>
    </source>
</evidence>
<dbReference type="Pfam" id="PF07589">
    <property type="entry name" value="PEP-CTERM"/>
    <property type="match status" value="1"/>
</dbReference>
<keyword evidence="1" id="KW-0732">Signal</keyword>
<name>A0A7X4HG01_9BURK</name>
<dbReference type="InterPro" id="IPR013424">
    <property type="entry name" value="Ice-binding_C"/>
</dbReference>
<dbReference type="NCBIfam" id="TIGR02595">
    <property type="entry name" value="PEP_CTERM"/>
    <property type="match status" value="1"/>
</dbReference>
<gene>
    <name evidence="3" type="ORF">GTP77_24990</name>
</gene>